<accession>A0ABD1YMC0</accession>
<feature type="region of interest" description="Disordered" evidence="1">
    <location>
        <begin position="487"/>
        <end position="510"/>
    </location>
</feature>
<feature type="compositionally biased region" description="Basic and acidic residues" evidence="1">
    <location>
        <begin position="487"/>
        <end position="496"/>
    </location>
</feature>
<sequence>MLLSGAGDAIKRILLKDCEDSSDDDKEERTSMPAEHWANVSHPRSEKHHCLPHFETNSSEKIPTKEQTILAAVAASIIYSAKGLSGWNLADLTLGLYKVHCRHARERAIDTISGHLVTSDKELRDICHYLKWSKAAYQEKTQLVAAELEMEEKDIVKHNMVAAFGQPSYFIGLDHSKKAVVLSVRGTHSAVDVLTDLKPHGETFGDGYAHSGMLNSAKWLQETTVESLKVLMEQNSYKLVVTGHSLGAGAASLLTMLLRKTDENGLTALGVPPDSIKCWAYACPPCVDKTTAMQAKFIRTIVHQDDIVARISPAALEDLRTEILGTEWSHALADGSRRKKVVELAHTPQTVIDKLEPALNLEKGQIVRAVQEQSWTAVATLGSGLAQTWSRAVAGTYGQAASVITNGVTVASTHLTTVHKIVKSTVNDAIDHQLRLIDMDRKNATVTASSMAAEAALTSKEREALLEQNRLFVPGILYHVIRRPLTADEKPPTHKTEKTKKKKSSETTPKYRCLVIRGDDPSSRFRRIVLSSTIISDHMLPSLQNSLSNCINWRPES</sequence>
<dbReference type="Proteomes" id="UP001605036">
    <property type="component" value="Unassembled WGS sequence"/>
</dbReference>
<protein>
    <recommendedName>
        <fullName evidence="2">Fungal lipase-type domain-containing protein</fullName>
    </recommendedName>
</protein>
<name>A0ABD1YMC0_9MARC</name>
<dbReference type="CDD" id="cd00519">
    <property type="entry name" value="Lipase_3"/>
    <property type="match status" value="1"/>
</dbReference>
<evidence type="ECO:0000313" key="4">
    <source>
        <dbReference type="Proteomes" id="UP001605036"/>
    </source>
</evidence>
<organism evidence="3 4">
    <name type="scientific">Riccia fluitans</name>
    <dbReference type="NCBI Taxonomy" id="41844"/>
    <lineage>
        <taxon>Eukaryota</taxon>
        <taxon>Viridiplantae</taxon>
        <taxon>Streptophyta</taxon>
        <taxon>Embryophyta</taxon>
        <taxon>Marchantiophyta</taxon>
        <taxon>Marchantiopsida</taxon>
        <taxon>Marchantiidae</taxon>
        <taxon>Marchantiales</taxon>
        <taxon>Ricciaceae</taxon>
        <taxon>Riccia</taxon>
    </lineage>
</organism>
<dbReference type="InterPro" id="IPR002921">
    <property type="entry name" value="Fungal_lipase-type"/>
</dbReference>
<evidence type="ECO:0000256" key="1">
    <source>
        <dbReference type="SAM" id="MobiDB-lite"/>
    </source>
</evidence>
<gene>
    <name evidence="3" type="ORF">R1flu_016608</name>
</gene>
<keyword evidence="4" id="KW-1185">Reference proteome</keyword>
<dbReference type="Gene3D" id="3.40.50.1820">
    <property type="entry name" value="alpha/beta hydrolase"/>
    <property type="match status" value="1"/>
</dbReference>
<evidence type="ECO:0000259" key="2">
    <source>
        <dbReference type="Pfam" id="PF01764"/>
    </source>
</evidence>
<dbReference type="SUPFAM" id="SSF53474">
    <property type="entry name" value="alpha/beta-Hydrolases"/>
    <property type="match status" value="1"/>
</dbReference>
<dbReference type="AlphaFoldDB" id="A0ABD1YMC0"/>
<dbReference type="InterPro" id="IPR029058">
    <property type="entry name" value="AB_hydrolase_fold"/>
</dbReference>
<evidence type="ECO:0000313" key="3">
    <source>
        <dbReference type="EMBL" id="KAL2631922.1"/>
    </source>
</evidence>
<dbReference type="PANTHER" id="PTHR47418">
    <property type="entry name" value="ALPHA/BETA-HYDROLASES SUPERFAMILY PROTEIN"/>
    <property type="match status" value="1"/>
</dbReference>
<feature type="region of interest" description="Disordered" evidence="1">
    <location>
        <begin position="21"/>
        <end position="44"/>
    </location>
</feature>
<dbReference type="EMBL" id="JBHFFA010000004">
    <property type="protein sequence ID" value="KAL2631922.1"/>
    <property type="molecule type" value="Genomic_DNA"/>
</dbReference>
<reference evidence="3 4" key="1">
    <citation type="submission" date="2024-09" db="EMBL/GenBank/DDBJ databases">
        <title>Chromosome-scale assembly of Riccia fluitans.</title>
        <authorList>
            <person name="Paukszto L."/>
            <person name="Sawicki J."/>
            <person name="Karawczyk K."/>
            <person name="Piernik-Szablinska J."/>
            <person name="Szczecinska M."/>
            <person name="Mazdziarz M."/>
        </authorList>
    </citation>
    <scope>NUCLEOTIDE SEQUENCE [LARGE SCALE GENOMIC DNA]</scope>
    <source>
        <strain evidence="3">Rf_01</strain>
        <tissue evidence="3">Aerial parts of the thallus</tissue>
    </source>
</reference>
<feature type="domain" description="Fungal lipase-type" evidence="2">
    <location>
        <begin position="181"/>
        <end position="314"/>
    </location>
</feature>
<comment type="caution">
    <text evidence="3">The sequence shown here is derived from an EMBL/GenBank/DDBJ whole genome shotgun (WGS) entry which is preliminary data.</text>
</comment>
<proteinExistence type="predicted"/>
<dbReference type="Pfam" id="PF01764">
    <property type="entry name" value="Lipase_3"/>
    <property type="match status" value="1"/>
</dbReference>